<dbReference type="PANTHER" id="PTHR43284">
    <property type="entry name" value="ASPARAGINE SYNTHETASE (GLUTAMINE-HYDROLYZING)"/>
    <property type="match status" value="1"/>
</dbReference>
<dbReference type="GO" id="GO:0006529">
    <property type="term" value="P:asparagine biosynthetic process"/>
    <property type="evidence" value="ECO:0007669"/>
    <property type="project" value="UniProtKB-KW"/>
</dbReference>
<dbReference type="PIRSF" id="PIRSF001589">
    <property type="entry name" value="Asn_synthetase_glu-h"/>
    <property type="match status" value="1"/>
</dbReference>
<evidence type="ECO:0000256" key="10">
    <source>
        <dbReference type="PIRSR" id="PIRSR001589-3"/>
    </source>
</evidence>
<dbReference type="GO" id="GO:0016740">
    <property type="term" value="F:transferase activity"/>
    <property type="evidence" value="ECO:0007669"/>
    <property type="project" value="UniProtKB-KW"/>
</dbReference>
<evidence type="ECO:0000313" key="12">
    <source>
        <dbReference type="EMBL" id="ADQ74607.1"/>
    </source>
</evidence>
<dbReference type="InterPro" id="IPR006426">
    <property type="entry name" value="Asn_synth_AEB"/>
</dbReference>
<dbReference type="InterPro" id="IPR001962">
    <property type="entry name" value="Asn_synthase"/>
</dbReference>
<keyword evidence="4 9" id="KW-0547">Nucleotide-binding</keyword>
<dbReference type="SUPFAM" id="SSF52402">
    <property type="entry name" value="Adenine nucleotide alpha hydrolases-like"/>
    <property type="match status" value="1"/>
</dbReference>
<dbReference type="InterPro" id="IPR017932">
    <property type="entry name" value="GATase_2_dom"/>
</dbReference>
<dbReference type="SUPFAM" id="SSF56235">
    <property type="entry name" value="N-terminal nucleophile aminohydrolases (Ntn hydrolases)"/>
    <property type="match status" value="1"/>
</dbReference>
<evidence type="ECO:0000259" key="11">
    <source>
        <dbReference type="PROSITE" id="PS51278"/>
    </source>
</evidence>
<feature type="domain" description="Glutamine amidotransferase type-2" evidence="11">
    <location>
        <begin position="2"/>
        <end position="211"/>
    </location>
</feature>
<evidence type="ECO:0000256" key="2">
    <source>
        <dbReference type="ARBA" id="ARBA00005752"/>
    </source>
</evidence>
<dbReference type="PROSITE" id="PS51278">
    <property type="entry name" value="GATASE_TYPE_2"/>
    <property type="match status" value="1"/>
</dbReference>
<protein>
    <recommendedName>
        <fullName evidence="3">asparagine synthase (glutamine-hydrolyzing)</fullName>
        <ecNumber evidence="3">6.3.5.4</ecNumber>
    </recommendedName>
</protein>
<dbReference type="Gene3D" id="3.40.50.620">
    <property type="entry name" value="HUPs"/>
    <property type="match status" value="1"/>
</dbReference>
<evidence type="ECO:0000256" key="3">
    <source>
        <dbReference type="ARBA" id="ARBA00012737"/>
    </source>
</evidence>
<proteinExistence type="inferred from homology"/>
<dbReference type="InterPro" id="IPR029055">
    <property type="entry name" value="Ntn_hydrolases_N"/>
</dbReference>
<keyword evidence="8" id="KW-0028">Amino-acid biosynthesis</keyword>
<dbReference type="NCBIfam" id="TIGR01536">
    <property type="entry name" value="asn_synth_AEB"/>
    <property type="match status" value="1"/>
</dbReference>
<dbReference type="EMBL" id="GU211010">
    <property type="protein sequence ID" value="ADQ74607.1"/>
    <property type="molecule type" value="Genomic_DNA"/>
</dbReference>
<dbReference type="InterPro" id="IPR051786">
    <property type="entry name" value="ASN_synthetase/amidase"/>
</dbReference>
<keyword evidence="8" id="KW-0061">Asparagine biosynthesis</keyword>
<evidence type="ECO:0000256" key="5">
    <source>
        <dbReference type="ARBA" id="ARBA00022840"/>
    </source>
</evidence>
<dbReference type="GO" id="GO:0005829">
    <property type="term" value="C:cytosol"/>
    <property type="evidence" value="ECO:0007669"/>
    <property type="project" value="TreeGrafter"/>
</dbReference>
<evidence type="ECO:0000256" key="1">
    <source>
        <dbReference type="ARBA" id="ARBA00005187"/>
    </source>
</evidence>
<organism evidence="12">
    <name type="scientific">Pseudomonas putida</name>
    <name type="common">Arthrobacter siderocapsulatus</name>
    <dbReference type="NCBI Taxonomy" id="303"/>
    <lineage>
        <taxon>Bacteria</taxon>
        <taxon>Pseudomonadati</taxon>
        <taxon>Pseudomonadota</taxon>
        <taxon>Gammaproteobacteria</taxon>
        <taxon>Pseudomonadales</taxon>
        <taxon>Pseudomonadaceae</taxon>
        <taxon>Pseudomonas</taxon>
    </lineage>
</organism>
<dbReference type="GO" id="GO:0005524">
    <property type="term" value="F:ATP binding"/>
    <property type="evidence" value="ECO:0007669"/>
    <property type="project" value="UniProtKB-KW"/>
</dbReference>
<feature type="binding site" evidence="9">
    <location>
        <position position="291"/>
    </location>
    <ligand>
        <name>ATP</name>
        <dbReference type="ChEBI" id="CHEBI:30616"/>
    </ligand>
</feature>
<sequence>MCGIFASIGYATDSVDLDSALAALIHRGPDGNNGYRNAENGVVLGHTRLSVIDIASGEQPLYSHNQDTVLICNGELYDHQRLRADLMNEGFSFQTGSDSELILALYERDGLDFTSHLRGEFAFILLDCRRQHVIACRDRFGIKPLFMHQHPKHPSQLLFASEAKALFASGLAKPSLDPVRLRDMLSFVPMDSVFEHVSAVPPAHLMQIDLRTGEQILTPYWSMDLLPQPLADGTTEADLKQSLRNHLEEAVALRLQADVPVGVYLSGGLDSTAVAAVAAKLSATPIETFSISFSDHADFDEALIAQRTAQHLGARLHKVTCQSDDLLTHLEESLWFSETPAVNYNGVGKFLLSKLARQHVTCVLTGEGADEGLLGYGYFKANGQGLSSHAYGRTQDPLSAAGGSSVRQLHETLGFIPQPEMRALFKPAAQRILTRLFHRQHRQKVQATSPLQRLSQRLDREELDRLPLLNKLQTFSIRGLLSPFILANLGDRQEMAHSIEGRTPFLDHKLFEWLAKLPNEWKLRGNVEKYLLREAVKDIIPEEVYSRRKWPFIAPPLWVTKRSGKFMTKLIDTYLSSTALRASGMFSNASVQCMLLAVRTSWLPDRLREKLNNLLLFILTVQIIEKDFVQQFEHNLCKYRQQTQAAYHGIKAAAKQAEAQPG</sequence>
<dbReference type="AlphaFoldDB" id="G8AA77"/>
<evidence type="ECO:0000256" key="7">
    <source>
        <dbReference type="ARBA" id="ARBA00048741"/>
    </source>
</evidence>
<feature type="active site" description="For GATase activity" evidence="8">
    <location>
        <position position="2"/>
    </location>
</feature>
<name>G8AA77_PSEPU</name>
<keyword evidence="12" id="KW-0808">Transferase</keyword>
<feature type="site" description="Important for beta-aspartyl-AMP intermediate formation" evidence="10">
    <location>
        <position position="367"/>
    </location>
</feature>
<evidence type="ECO:0000256" key="9">
    <source>
        <dbReference type="PIRSR" id="PIRSR001589-2"/>
    </source>
</evidence>
<reference evidence="12" key="1">
    <citation type="journal article" date="2011" name="Chem. Biol.">
        <title>Promysalin, a Salicylate-Containing Pseudomonas putida Antibiotic, Promotes Surface Colonization and Selectively Targets Other Pseudomonas.</title>
        <authorList>
            <person name="Li W."/>
            <person name="Estrada-de los Santos P."/>
            <person name="Matthijs S."/>
            <person name="Xie G.-L."/>
            <person name="Busson R."/>
            <person name="Cornelis P."/>
            <person name="Rozenski J."/>
            <person name="De Mot R."/>
        </authorList>
    </citation>
    <scope>NUCLEOTIDE SEQUENCE</scope>
    <source>
        <strain evidence="12">RW10S1</strain>
    </source>
</reference>
<dbReference type="InterPro" id="IPR033738">
    <property type="entry name" value="AsnB_N"/>
</dbReference>
<dbReference type="InterPro" id="IPR014729">
    <property type="entry name" value="Rossmann-like_a/b/a_fold"/>
</dbReference>
<keyword evidence="6 8" id="KW-0315">Glutamine amidotransferase</keyword>
<evidence type="ECO:0000256" key="4">
    <source>
        <dbReference type="ARBA" id="ARBA00022741"/>
    </source>
</evidence>
<feature type="binding site" evidence="9">
    <location>
        <position position="98"/>
    </location>
    <ligand>
        <name>L-glutamine</name>
        <dbReference type="ChEBI" id="CHEBI:58359"/>
    </ligand>
</feature>
<evidence type="ECO:0000256" key="8">
    <source>
        <dbReference type="PIRSR" id="PIRSR001589-1"/>
    </source>
</evidence>
<dbReference type="Gene3D" id="3.60.20.10">
    <property type="entry name" value="Glutamine Phosphoribosylpyrophosphate, subunit 1, domain 1"/>
    <property type="match status" value="1"/>
</dbReference>
<keyword evidence="5 9" id="KW-0067">ATP-binding</keyword>
<dbReference type="CDD" id="cd00712">
    <property type="entry name" value="AsnB"/>
    <property type="match status" value="1"/>
</dbReference>
<comment type="similarity">
    <text evidence="2">Belongs to the asparagine synthetase family.</text>
</comment>
<comment type="pathway">
    <text evidence="1">Amino-acid biosynthesis; L-asparagine biosynthesis; L-asparagine from L-aspartate (L-Gln route): step 1/1.</text>
</comment>
<dbReference type="EC" id="6.3.5.4" evidence="3"/>
<dbReference type="GO" id="GO:0004066">
    <property type="term" value="F:asparagine synthase (glutamine-hydrolyzing) activity"/>
    <property type="evidence" value="ECO:0007669"/>
    <property type="project" value="UniProtKB-EC"/>
</dbReference>
<dbReference type="CDD" id="cd01991">
    <property type="entry name" value="Asn_synthase_B_C"/>
    <property type="match status" value="1"/>
</dbReference>
<dbReference type="PANTHER" id="PTHR43284:SF1">
    <property type="entry name" value="ASPARAGINE SYNTHETASE"/>
    <property type="match status" value="1"/>
</dbReference>
<evidence type="ECO:0000256" key="6">
    <source>
        <dbReference type="ARBA" id="ARBA00022962"/>
    </source>
</evidence>
<dbReference type="Pfam" id="PF13537">
    <property type="entry name" value="GATase_7"/>
    <property type="match status" value="1"/>
</dbReference>
<accession>G8AA77</accession>
<dbReference type="Pfam" id="PF00733">
    <property type="entry name" value="Asn_synthase"/>
    <property type="match status" value="1"/>
</dbReference>
<gene>
    <name evidence="12" type="primary">ppgO</name>
</gene>
<comment type="catalytic activity">
    <reaction evidence="7">
        <text>L-aspartate + L-glutamine + ATP + H2O = L-asparagine + L-glutamate + AMP + diphosphate + H(+)</text>
        <dbReference type="Rhea" id="RHEA:12228"/>
        <dbReference type="ChEBI" id="CHEBI:15377"/>
        <dbReference type="ChEBI" id="CHEBI:15378"/>
        <dbReference type="ChEBI" id="CHEBI:29985"/>
        <dbReference type="ChEBI" id="CHEBI:29991"/>
        <dbReference type="ChEBI" id="CHEBI:30616"/>
        <dbReference type="ChEBI" id="CHEBI:33019"/>
        <dbReference type="ChEBI" id="CHEBI:58048"/>
        <dbReference type="ChEBI" id="CHEBI:58359"/>
        <dbReference type="ChEBI" id="CHEBI:456215"/>
        <dbReference type="EC" id="6.3.5.4"/>
    </reaction>
</comment>